<dbReference type="PROSITE" id="PS51746">
    <property type="entry name" value="PPM_2"/>
    <property type="match status" value="1"/>
</dbReference>
<dbReference type="InterPro" id="IPR036457">
    <property type="entry name" value="PPM-type-like_dom_sf"/>
</dbReference>
<evidence type="ECO:0000313" key="5">
    <source>
        <dbReference type="Proteomes" id="UP000187209"/>
    </source>
</evidence>
<reference evidence="4 5" key="1">
    <citation type="submission" date="2016-11" db="EMBL/GenBank/DDBJ databases">
        <title>The macronuclear genome of Stentor coeruleus: a giant cell with tiny introns.</title>
        <authorList>
            <person name="Slabodnick M."/>
            <person name="Ruby J.G."/>
            <person name="Reiff S.B."/>
            <person name="Swart E.C."/>
            <person name="Gosai S."/>
            <person name="Prabakaran S."/>
            <person name="Witkowska E."/>
            <person name="Larue G.E."/>
            <person name="Fisher S."/>
            <person name="Freeman R.M."/>
            <person name="Gunawardena J."/>
            <person name="Chu W."/>
            <person name="Stover N.A."/>
            <person name="Gregory B.D."/>
            <person name="Nowacki M."/>
            <person name="Derisi J."/>
            <person name="Roy S.W."/>
            <person name="Marshall W.F."/>
            <person name="Sood P."/>
        </authorList>
    </citation>
    <scope>NUCLEOTIDE SEQUENCE [LARGE SCALE GENOMIC DNA]</scope>
    <source>
        <strain evidence="4">WM001</strain>
    </source>
</reference>
<dbReference type="SUPFAM" id="SSF81606">
    <property type="entry name" value="PP2C-like"/>
    <property type="match status" value="1"/>
</dbReference>
<evidence type="ECO:0000313" key="4">
    <source>
        <dbReference type="EMBL" id="OMJ89428.1"/>
    </source>
</evidence>
<dbReference type="CDD" id="cd00143">
    <property type="entry name" value="PP2Cc"/>
    <property type="match status" value="1"/>
</dbReference>
<evidence type="ECO:0000256" key="1">
    <source>
        <dbReference type="ARBA" id="ARBA00004370"/>
    </source>
</evidence>
<dbReference type="PANTHER" id="PTHR47992">
    <property type="entry name" value="PROTEIN PHOSPHATASE"/>
    <property type="match status" value="1"/>
</dbReference>
<dbReference type="AlphaFoldDB" id="A0A1R2CK87"/>
<comment type="subcellular location">
    <subcellularLocation>
        <location evidence="1">Membrane</location>
    </subcellularLocation>
</comment>
<evidence type="ECO:0000256" key="2">
    <source>
        <dbReference type="ARBA" id="ARBA00023136"/>
    </source>
</evidence>
<feature type="domain" description="PPM-type phosphatase" evidence="3">
    <location>
        <begin position="72"/>
        <end position="385"/>
    </location>
</feature>
<name>A0A1R2CK87_9CILI</name>
<accession>A0A1R2CK87</accession>
<evidence type="ECO:0000259" key="3">
    <source>
        <dbReference type="PROSITE" id="PS51746"/>
    </source>
</evidence>
<keyword evidence="5" id="KW-1185">Reference proteome</keyword>
<protein>
    <recommendedName>
        <fullName evidence="3">PPM-type phosphatase domain-containing protein</fullName>
    </recommendedName>
</protein>
<dbReference type="InterPro" id="IPR015655">
    <property type="entry name" value="PP2C"/>
</dbReference>
<dbReference type="Proteomes" id="UP000187209">
    <property type="component" value="Unassembled WGS sequence"/>
</dbReference>
<organism evidence="4 5">
    <name type="scientific">Stentor coeruleus</name>
    <dbReference type="NCBI Taxonomy" id="5963"/>
    <lineage>
        <taxon>Eukaryota</taxon>
        <taxon>Sar</taxon>
        <taxon>Alveolata</taxon>
        <taxon>Ciliophora</taxon>
        <taxon>Postciliodesmatophora</taxon>
        <taxon>Heterotrichea</taxon>
        <taxon>Heterotrichida</taxon>
        <taxon>Stentoridae</taxon>
        <taxon>Stentor</taxon>
    </lineage>
</organism>
<dbReference type="GO" id="GO:0016020">
    <property type="term" value="C:membrane"/>
    <property type="evidence" value="ECO:0007669"/>
    <property type="project" value="UniProtKB-SubCell"/>
</dbReference>
<dbReference type="Gene3D" id="3.60.40.10">
    <property type="entry name" value="PPM-type phosphatase domain"/>
    <property type="match status" value="1"/>
</dbReference>
<dbReference type="SMART" id="SM00332">
    <property type="entry name" value="PP2Cc"/>
    <property type="match status" value="1"/>
</dbReference>
<dbReference type="GO" id="GO:0004722">
    <property type="term" value="F:protein serine/threonine phosphatase activity"/>
    <property type="evidence" value="ECO:0007669"/>
    <property type="project" value="InterPro"/>
</dbReference>
<dbReference type="Pfam" id="PF00481">
    <property type="entry name" value="PP2C"/>
    <property type="match status" value="1"/>
</dbReference>
<keyword evidence="2" id="KW-0472">Membrane</keyword>
<sequence length="391" mass="43043">MGCIVCSQHGKIIIPNQVRNNIKYPSKAKLQIKQKDPTGRQIGVSTVSFDFTKPFLFSAETLNLPYASHVSRCVLPGIDPRGERDKKCQDYCLYISNQKTILLGLFDGHGKEGEKIVSSCAGVSEGFFKENIENYSENPEKFLEDLCNTCDANVKKVGNGIDSTNSGSTAVLVLIHNNKIYSASLGDSRAVLATELLPDVLPVPKALNHDDSKHLYINSIGLYPVQLTKDQKPEDPDEYARILKCGGFIKRISDNGKQIGPYRVFDSSGKYPGLAMSRSIGDSSGSSLGVISTPICTSLNITGKEKFIILASDGVWDVIDNEDVITFIEGYRKKCLSICEIPLQVEATNTIIAQLLAEEARMRWLKVIMEEDVMIDDISVVIMQFSETSQG</sequence>
<proteinExistence type="predicted"/>
<dbReference type="EMBL" id="MPUH01000126">
    <property type="protein sequence ID" value="OMJ89428.1"/>
    <property type="molecule type" value="Genomic_DNA"/>
</dbReference>
<dbReference type="InterPro" id="IPR001932">
    <property type="entry name" value="PPM-type_phosphatase-like_dom"/>
</dbReference>
<comment type="caution">
    <text evidence="4">The sequence shown here is derived from an EMBL/GenBank/DDBJ whole genome shotgun (WGS) entry which is preliminary data.</text>
</comment>
<gene>
    <name evidence="4" type="ORF">SteCoe_8427</name>
</gene>